<feature type="transmembrane region" description="Helical" evidence="10">
    <location>
        <begin position="35"/>
        <end position="54"/>
    </location>
</feature>
<dbReference type="PANTHER" id="PTHR28259:SF1">
    <property type="entry name" value="FLUORIDE EXPORT PROTEIN 1-RELATED"/>
    <property type="match status" value="1"/>
</dbReference>
<sequence>MSAGAWAAVALGGLLGAPARYLVDRVLAARRPGGLLPIGTLLVNLSGSFLLGLLTGLGLSGRLPSLVGAGIGTGFCGAFTTFSTFAYETVRLLRDGELVLAAVSVGLSLVLGLGLAATGLLLGLHL</sequence>
<dbReference type="Proteomes" id="UP001589788">
    <property type="component" value="Unassembled WGS sequence"/>
</dbReference>
<evidence type="ECO:0000256" key="8">
    <source>
        <dbReference type="ARBA" id="ARBA00035585"/>
    </source>
</evidence>
<dbReference type="InterPro" id="IPR003691">
    <property type="entry name" value="FluC"/>
</dbReference>
<dbReference type="NCBIfam" id="TIGR00494">
    <property type="entry name" value="crcB"/>
    <property type="match status" value="1"/>
</dbReference>
<evidence type="ECO:0000256" key="5">
    <source>
        <dbReference type="ARBA" id="ARBA00023136"/>
    </source>
</evidence>
<reference evidence="11 12" key="1">
    <citation type="submission" date="2024-09" db="EMBL/GenBank/DDBJ databases">
        <authorList>
            <person name="Sun Q."/>
            <person name="Mori K."/>
        </authorList>
    </citation>
    <scope>NUCLEOTIDE SEQUENCE [LARGE SCALE GENOMIC DNA]</scope>
    <source>
        <strain evidence="11 12">JCM 15389</strain>
    </source>
</reference>
<comment type="caution">
    <text evidence="11">The sequence shown here is derived from an EMBL/GenBank/DDBJ whole genome shotgun (WGS) entry which is preliminary data.</text>
</comment>
<name>A0ABV6BZN6_9ACTN</name>
<comment type="similarity">
    <text evidence="7 10">Belongs to the fluoride channel Fluc/FEX (TC 1.A.43) family.</text>
</comment>
<evidence type="ECO:0000256" key="4">
    <source>
        <dbReference type="ARBA" id="ARBA00022989"/>
    </source>
</evidence>
<dbReference type="Pfam" id="PF02537">
    <property type="entry name" value="CRCB"/>
    <property type="match status" value="1"/>
</dbReference>
<keyword evidence="12" id="KW-1185">Reference proteome</keyword>
<dbReference type="EMBL" id="JBHLYQ010000008">
    <property type="protein sequence ID" value="MFC0080889.1"/>
    <property type="molecule type" value="Genomic_DNA"/>
</dbReference>
<keyword evidence="3 10" id="KW-0812">Transmembrane</keyword>
<feature type="transmembrane region" description="Helical" evidence="10">
    <location>
        <begin position="99"/>
        <end position="124"/>
    </location>
</feature>
<feature type="transmembrane region" description="Helical" evidence="10">
    <location>
        <begin position="66"/>
        <end position="87"/>
    </location>
</feature>
<comment type="subcellular location">
    <subcellularLocation>
        <location evidence="1 10">Cell membrane</location>
        <topology evidence="1 10">Multi-pass membrane protein</topology>
    </subcellularLocation>
</comment>
<comment type="catalytic activity">
    <reaction evidence="8">
        <text>fluoride(in) = fluoride(out)</text>
        <dbReference type="Rhea" id="RHEA:76159"/>
        <dbReference type="ChEBI" id="CHEBI:17051"/>
    </reaction>
    <physiologicalReaction direction="left-to-right" evidence="8">
        <dbReference type="Rhea" id="RHEA:76160"/>
    </physiologicalReaction>
</comment>
<gene>
    <name evidence="10 11" type="primary">crcB</name>
    <name evidence="10" type="synonym">fluC</name>
    <name evidence="11" type="ORF">ACFFRE_01795</name>
</gene>
<keyword evidence="10" id="KW-0479">Metal-binding</keyword>
<evidence type="ECO:0000256" key="9">
    <source>
        <dbReference type="ARBA" id="ARBA00049940"/>
    </source>
</evidence>
<evidence type="ECO:0000256" key="2">
    <source>
        <dbReference type="ARBA" id="ARBA00022475"/>
    </source>
</evidence>
<evidence type="ECO:0000256" key="1">
    <source>
        <dbReference type="ARBA" id="ARBA00004651"/>
    </source>
</evidence>
<feature type="binding site" evidence="10">
    <location>
        <position position="80"/>
    </location>
    <ligand>
        <name>Na(+)</name>
        <dbReference type="ChEBI" id="CHEBI:29101"/>
        <note>structural</note>
    </ligand>
</feature>
<dbReference type="HAMAP" id="MF_00454">
    <property type="entry name" value="FluC"/>
    <property type="match status" value="1"/>
</dbReference>
<keyword evidence="6 10" id="KW-0407">Ion channel</keyword>
<evidence type="ECO:0000256" key="10">
    <source>
        <dbReference type="HAMAP-Rule" id="MF_00454"/>
    </source>
</evidence>
<evidence type="ECO:0000256" key="7">
    <source>
        <dbReference type="ARBA" id="ARBA00035120"/>
    </source>
</evidence>
<evidence type="ECO:0000256" key="3">
    <source>
        <dbReference type="ARBA" id="ARBA00022692"/>
    </source>
</evidence>
<accession>A0ABV6BZN6</accession>
<organism evidence="11 12">
    <name type="scientific">Aciditerrimonas ferrireducens</name>
    <dbReference type="NCBI Taxonomy" id="667306"/>
    <lineage>
        <taxon>Bacteria</taxon>
        <taxon>Bacillati</taxon>
        <taxon>Actinomycetota</taxon>
        <taxon>Acidimicrobiia</taxon>
        <taxon>Acidimicrobiales</taxon>
        <taxon>Acidimicrobiaceae</taxon>
        <taxon>Aciditerrimonas</taxon>
    </lineage>
</organism>
<comment type="activity regulation">
    <text evidence="10">Na(+) is not transported, but it plays an essential structural role and its presence is essential for fluoride channel function.</text>
</comment>
<keyword evidence="5 10" id="KW-0472">Membrane</keyword>
<keyword evidence="4 10" id="KW-1133">Transmembrane helix</keyword>
<proteinExistence type="inferred from homology"/>
<evidence type="ECO:0000313" key="12">
    <source>
        <dbReference type="Proteomes" id="UP001589788"/>
    </source>
</evidence>
<keyword evidence="10" id="KW-0813">Transport</keyword>
<feature type="binding site" evidence="10">
    <location>
        <position position="77"/>
    </location>
    <ligand>
        <name>Na(+)</name>
        <dbReference type="ChEBI" id="CHEBI:29101"/>
        <note>structural</note>
    </ligand>
</feature>
<keyword evidence="10" id="KW-0406">Ion transport</keyword>
<evidence type="ECO:0000256" key="6">
    <source>
        <dbReference type="ARBA" id="ARBA00023303"/>
    </source>
</evidence>
<keyword evidence="10" id="KW-0915">Sodium</keyword>
<dbReference type="PANTHER" id="PTHR28259">
    <property type="entry name" value="FLUORIDE EXPORT PROTEIN 1-RELATED"/>
    <property type="match status" value="1"/>
</dbReference>
<protein>
    <recommendedName>
        <fullName evidence="10">Fluoride-specific ion channel FluC</fullName>
    </recommendedName>
</protein>
<evidence type="ECO:0000313" key="11">
    <source>
        <dbReference type="EMBL" id="MFC0080889.1"/>
    </source>
</evidence>
<comment type="function">
    <text evidence="9 10">Fluoride-specific ion channel. Important for reducing fluoride concentration in the cell, thus reducing its toxicity.</text>
</comment>
<keyword evidence="2 10" id="KW-1003">Cell membrane</keyword>